<evidence type="ECO:0000313" key="2">
    <source>
        <dbReference type="Proteomes" id="UP000095679"/>
    </source>
</evidence>
<sequence>MQNLFGVLDEVEQVTDEMYKNAEMLLDLYRKVKFRVYRNLEEIDEELYIEDRKNLTLLLNNILDFDSTIEKRRIQERLASNNFNLCLLEIMEDALLIVKRYPDDGELFYRLLRYRYFDSFKNTNEDVMMMLEDMPYTTYYRKRKKAIRLYAAMLWGVARKAQAQ</sequence>
<protein>
    <recommendedName>
        <fullName evidence="3">Phage transcriptional regulator, ArpU family</fullName>
    </recommendedName>
</protein>
<dbReference type="Proteomes" id="UP000095679">
    <property type="component" value="Unassembled WGS sequence"/>
</dbReference>
<evidence type="ECO:0000313" key="1">
    <source>
        <dbReference type="EMBL" id="CUO81248.1"/>
    </source>
</evidence>
<reference evidence="1 2" key="1">
    <citation type="submission" date="2015-09" db="EMBL/GenBank/DDBJ databases">
        <authorList>
            <consortium name="Pathogen Informatics"/>
        </authorList>
    </citation>
    <scope>NUCLEOTIDE SEQUENCE [LARGE SCALE GENOMIC DNA]</scope>
    <source>
        <strain evidence="1 2">2789STDY5834835</strain>
    </source>
</reference>
<gene>
    <name evidence="1" type="ORF">ERS852450_02477</name>
</gene>
<dbReference type="RefSeq" id="WP_055299421.1">
    <property type="nucleotide sequence ID" value="NZ_BLYK01000018.1"/>
</dbReference>
<dbReference type="AlphaFoldDB" id="A0A174I771"/>
<organism evidence="1 2">
    <name type="scientific">Anaerobutyricum hallii</name>
    <dbReference type="NCBI Taxonomy" id="39488"/>
    <lineage>
        <taxon>Bacteria</taxon>
        <taxon>Bacillati</taxon>
        <taxon>Bacillota</taxon>
        <taxon>Clostridia</taxon>
        <taxon>Lachnospirales</taxon>
        <taxon>Lachnospiraceae</taxon>
        <taxon>Anaerobutyricum</taxon>
    </lineage>
</organism>
<accession>A0A174I771</accession>
<name>A0A174I771_9FIRM</name>
<proteinExistence type="predicted"/>
<dbReference type="EMBL" id="CYZL01000025">
    <property type="protein sequence ID" value="CUO81248.1"/>
    <property type="molecule type" value="Genomic_DNA"/>
</dbReference>
<evidence type="ECO:0008006" key="3">
    <source>
        <dbReference type="Google" id="ProtNLM"/>
    </source>
</evidence>